<dbReference type="OrthoDB" id="5739856at2"/>
<sequence length="120" mass="13935">MHAPLFELCKDQPELQAHLGNNPFRLYPFGNAPRNIEAPYAVWQRIGGAPEVALNGQLAYQQTDIQLDIYTKSLPLTRTIAQLFFNQLYNKAQIIRYGFEAFEPEAKLWRSSMDLRFMRT</sequence>
<dbReference type="AlphaFoldDB" id="A0A139SVS9"/>
<organism evidence="1 2">
    <name type="scientific">Ventosimonas gracilis</name>
    <dbReference type="NCBI Taxonomy" id="1680762"/>
    <lineage>
        <taxon>Bacteria</taxon>
        <taxon>Pseudomonadati</taxon>
        <taxon>Pseudomonadota</taxon>
        <taxon>Gammaproteobacteria</taxon>
        <taxon>Pseudomonadales</taxon>
        <taxon>Ventosimonadaceae</taxon>
        <taxon>Ventosimonas</taxon>
    </lineage>
</organism>
<reference evidence="1 2" key="1">
    <citation type="submission" date="2016-02" db="EMBL/GenBank/DDBJ databases">
        <authorList>
            <person name="Wen L."/>
            <person name="He K."/>
            <person name="Yang H."/>
        </authorList>
    </citation>
    <scope>NUCLEOTIDE SEQUENCE [LARGE SCALE GENOMIC DNA]</scope>
    <source>
        <strain evidence="1 2">CV58</strain>
    </source>
</reference>
<dbReference type="RefSeq" id="WP_068388676.1">
    <property type="nucleotide sequence ID" value="NZ_LSZO01000089.1"/>
</dbReference>
<comment type="caution">
    <text evidence="1">The sequence shown here is derived from an EMBL/GenBank/DDBJ whole genome shotgun (WGS) entry which is preliminary data.</text>
</comment>
<evidence type="ECO:0000313" key="2">
    <source>
        <dbReference type="Proteomes" id="UP000072660"/>
    </source>
</evidence>
<keyword evidence="2" id="KW-1185">Reference proteome</keyword>
<dbReference type="InterPro" id="IPR021508">
    <property type="entry name" value="Gp17-like"/>
</dbReference>
<dbReference type="Pfam" id="PF11367">
    <property type="entry name" value="Tail_completion_gp17"/>
    <property type="match status" value="1"/>
</dbReference>
<accession>A0A139SVS9</accession>
<protein>
    <submittedName>
        <fullName evidence="1">Uncharacterized protein</fullName>
    </submittedName>
</protein>
<gene>
    <name evidence="1" type="ORF">AXE65_12335</name>
</gene>
<proteinExistence type="predicted"/>
<evidence type="ECO:0000313" key="1">
    <source>
        <dbReference type="EMBL" id="KXU38707.1"/>
    </source>
</evidence>
<name>A0A139SVS9_9GAMM</name>
<dbReference type="EMBL" id="LSZO01000089">
    <property type="protein sequence ID" value="KXU38707.1"/>
    <property type="molecule type" value="Genomic_DNA"/>
</dbReference>
<dbReference type="Proteomes" id="UP000072660">
    <property type="component" value="Unassembled WGS sequence"/>
</dbReference>